<evidence type="ECO:0000313" key="5">
    <source>
        <dbReference type="Proteomes" id="UP000663829"/>
    </source>
</evidence>
<dbReference type="Proteomes" id="UP000677228">
    <property type="component" value="Unassembled WGS sequence"/>
</dbReference>
<keyword evidence="5" id="KW-1185">Reference proteome</keyword>
<evidence type="ECO:0000313" key="4">
    <source>
        <dbReference type="EMBL" id="CAF4318044.1"/>
    </source>
</evidence>
<evidence type="ECO:0000313" key="3">
    <source>
        <dbReference type="EMBL" id="CAF4150415.1"/>
    </source>
</evidence>
<proteinExistence type="predicted"/>
<dbReference type="EMBL" id="CAJOBA010043506">
    <property type="protein sequence ID" value="CAF4150415.1"/>
    <property type="molecule type" value="Genomic_DNA"/>
</dbReference>
<gene>
    <name evidence="2" type="ORF">GPM918_LOCUS34419</name>
    <name evidence="1" type="ORF">OVA965_LOCUS30260</name>
    <name evidence="4" type="ORF">SRO942_LOCUS35115</name>
    <name evidence="3" type="ORF">TMI583_LOCUS31057</name>
</gene>
<dbReference type="EMBL" id="CAJOBC010084506">
    <property type="protein sequence ID" value="CAF4318044.1"/>
    <property type="molecule type" value="Genomic_DNA"/>
</dbReference>
<evidence type="ECO:0000313" key="1">
    <source>
        <dbReference type="EMBL" id="CAF1339223.1"/>
    </source>
</evidence>
<dbReference type="Proteomes" id="UP000681722">
    <property type="component" value="Unassembled WGS sequence"/>
</dbReference>
<protein>
    <submittedName>
        <fullName evidence="2">Uncharacterized protein</fullName>
    </submittedName>
</protein>
<dbReference type="EMBL" id="CAJNOK010021881">
    <property type="protein sequence ID" value="CAF1339223.1"/>
    <property type="molecule type" value="Genomic_DNA"/>
</dbReference>
<name>A0A815NU95_9BILA</name>
<dbReference type="Proteomes" id="UP000682733">
    <property type="component" value="Unassembled WGS sequence"/>
</dbReference>
<accession>A0A815NU95</accession>
<dbReference type="EMBL" id="CAJNOQ010019066">
    <property type="protein sequence ID" value="CAF1442444.1"/>
    <property type="molecule type" value="Genomic_DNA"/>
</dbReference>
<organism evidence="2 5">
    <name type="scientific">Didymodactylos carnosus</name>
    <dbReference type="NCBI Taxonomy" id="1234261"/>
    <lineage>
        <taxon>Eukaryota</taxon>
        <taxon>Metazoa</taxon>
        <taxon>Spiralia</taxon>
        <taxon>Gnathifera</taxon>
        <taxon>Rotifera</taxon>
        <taxon>Eurotatoria</taxon>
        <taxon>Bdelloidea</taxon>
        <taxon>Philodinida</taxon>
        <taxon>Philodinidae</taxon>
        <taxon>Didymodactylos</taxon>
    </lineage>
</organism>
<dbReference type="AlphaFoldDB" id="A0A815NU95"/>
<evidence type="ECO:0000313" key="2">
    <source>
        <dbReference type="EMBL" id="CAF1442444.1"/>
    </source>
</evidence>
<reference evidence="2" key="1">
    <citation type="submission" date="2021-02" db="EMBL/GenBank/DDBJ databases">
        <authorList>
            <person name="Nowell W R."/>
        </authorList>
    </citation>
    <scope>NUCLEOTIDE SEQUENCE</scope>
</reference>
<comment type="caution">
    <text evidence="2">The sequence shown here is derived from an EMBL/GenBank/DDBJ whole genome shotgun (WGS) entry which is preliminary data.</text>
</comment>
<sequence>TSFDIVFKTALFKTFHGYFIEQHRDFPIRPRAAKQILLRGSRCDGPSVMFLVGSNHENSDTTRLFSKQFQAFECDFMFEVGKISIEHLHLIENCKHHTYVRIPYPNNVTMENFNHIVVAKHCPIIEYDGHSKVTSVELIIQSYITG</sequence>
<dbReference type="Proteomes" id="UP000663829">
    <property type="component" value="Unassembled WGS sequence"/>
</dbReference>
<feature type="non-terminal residue" evidence="2">
    <location>
        <position position="1"/>
    </location>
</feature>